<dbReference type="Gene3D" id="3.30.565.10">
    <property type="entry name" value="Histidine kinase-like ATPase, C-terminal domain"/>
    <property type="match status" value="1"/>
</dbReference>
<dbReference type="InterPro" id="IPR003661">
    <property type="entry name" value="HisK_dim/P_dom"/>
</dbReference>
<dbReference type="SMART" id="SM00388">
    <property type="entry name" value="HisKA"/>
    <property type="match status" value="1"/>
</dbReference>
<evidence type="ECO:0000256" key="3">
    <source>
        <dbReference type="ARBA" id="ARBA00022553"/>
    </source>
</evidence>
<evidence type="ECO:0000256" key="5">
    <source>
        <dbReference type="ARBA" id="ARBA00022777"/>
    </source>
</evidence>
<dbReference type="NCBIfam" id="TIGR00229">
    <property type="entry name" value="sensory_box"/>
    <property type="match status" value="2"/>
</dbReference>
<dbReference type="InterPro" id="IPR003594">
    <property type="entry name" value="HATPase_dom"/>
</dbReference>
<organism evidence="10 11">
    <name type="scientific">Paramagnetospirillum magneticum (strain ATCC 700264 / AMB-1)</name>
    <name type="common">Magnetospirillum magneticum</name>
    <dbReference type="NCBI Taxonomy" id="342108"/>
    <lineage>
        <taxon>Bacteria</taxon>
        <taxon>Pseudomonadati</taxon>
        <taxon>Pseudomonadota</taxon>
        <taxon>Alphaproteobacteria</taxon>
        <taxon>Rhodospirillales</taxon>
        <taxon>Magnetospirillaceae</taxon>
        <taxon>Paramagnetospirillum</taxon>
    </lineage>
</organism>
<dbReference type="KEGG" id="mag:amb3536"/>
<dbReference type="PRINTS" id="PR00344">
    <property type="entry name" value="BCTRLSENSOR"/>
</dbReference>
<dbReference type="SMART" id="SM00387">
    <property type="entry name" value="HATPase_c"/>
    <property type="match status" value="1"/>
</dbReference>
<feature type="domain" description="PAC" evidence="9">
    <location>
        <begin position="201"/>
        <end position="253"/>
    </location>
</feature>
<dbReference type="CDD" id="cd00130">
    <property type="entry name" value="PAS"/>
    <property type="match status" value="2"/>
</dbReference>
<keyword evidence="5 10" id="KW-0418">Kinase</keyword>
<dbReference type="InterPro" id="IPR036890">
    <property type="entry name" value="HATPase_C_sf"/>
</dbReference>
<dbReference type="InterPro" id="IPR052162">
    <property type="entry name" value="Sensor_kinase/Photoreceptor"/>
</dbReference>
<dbReference type="GO" id="GO:0000155">
    <property type="term" value="F:phosphorelay sensor kinase activity"/>
    <property type="evidence" value="ECO:0007669"/>
    <property type="project" value="InterPro"/>
</dbReference>
<dbReference type="SUPFAM" id="SSF55785">
    <property type="entry name" value="PYP-like sensor domain (PAS domain)"/>
    <property type="match status" value="2"/>
</dbReference>
<gene>
    <name evidence="10" type="ordered locus">amb3536</name>
</gene>
<feature type="domain" description="Histidine kinase" evidence="7">
    <location>
        <begin position="393"/>
        <end position="607"/>
    </location>
</feature>
<keyword evidence="11" id="KW-1185">Reference proteome</keyword>
<evidence type="ECO:0000313" key="11">
    <source>
        <dbReference type="Proteomes" id="UP000007058"/>
    </source>
</evidence>
<feature type="domain" description="PAC" evidence="9">
    <location>
        <begin position="321"/>
        <end position="375"/>
    </location>
</feature>
<dbReference type="Pfam" id="PF02518">
    <property type="entry name" value="HATPase_c"/>
    <property type="match status" value="1"/>
</dbReference>
<dbReference type="InterPro" id="IPR036097">
    <property type="entry name" value="HisK_dim/P_sf"/>
</dbReference>
<evidence type="ECO:0000313" key="10">
    <source>
        <dbReference type="EMBL" id="BAE52340.1"/>
    </source>
</evidence>
<dbReference type="HOGENOM" id="CLU_449637_0_0_5"/>
<proteinExistence type="predicted"/>
<dbReference type="EC" id="2.7.13.3" evidence="2"/>
<dbReference type="PROSITE" id="PS50112">
    <property type="entry name" value="PAS"/>
    <property type="match status" value="1"/>
</dbReference>
<dbReference type="SMART" id="SM00086">
    <property type="entry name" value="PAC"/>
    <property type="match status" value="2"/>
</dbReference>
<dbReference type="Gene3D" id="3.30.450.20">
    <property type="entry name" value="PAS domain"/>
    <property type="match status" value="2"/>
</dbReference>
<dbReference type="PANTHER" id="PTHR43304:SF1">
    <property type="entry name" value="PAC DOMAIN-CONTAINING PROTEIN"/>
    <property type="match status" value="1"/>
</dbReference>
<dbReference type="SUPFAM" id="SSF47384">
    <property type="entry name" value="Homodimeric domain of signal transducing histidine kinase"/>
    <property type="match status" value="1"/>
</dbReference>
<evidence type="ECO:0000256" key="1">
    <source>
        <dbReference type="ARBA" id="ARBA00000085"/>
    </source>
</evidence>
<reference evidence="10 11" key="1">
    <citation type="journal article" date="2005" name="DNA Res.">
        <title>Complete genome sequence of the facultative anaerobic magnetotactic bacterium Magnetospirillum sp. strain AMB-1.</title>
        <authorList>
            <person name="Matsunaga T."/>
            <person name="Okamura Y."/>
            <person name="Fukuda Y."/>
            <person name="Wahyudi A.T."/>
            <person name="Murase Y."/>
            <person name="Takeyama H."/>
        </authorList>
    </citation>
    <scope>NUCLEOTIDE SEQUENCE [LARGE SCALE GENOMIC DNA]</scope>
    <source>
        <strain evidence="11">ATCC 700264 / AMB-1</strain>
    </source>
</reference>
<evidence type="ECO:0000256" key="2">
    <source>
        <dbReference type="ARBA" id="ARBA00012438"/>
    </source>
</evidence>
<keyword evidence="4" id="KW-0808">Transferase</keyword>
<evidence type="ECO:0000256" key="4">
    <source>
        <dbReference type="ARBA" id="ARBA00022679"/>
    </source>
</evidence>
<dbReference type="InterPro" id="IPR035965">
    <property type="entry name" value="PAS-like_dom_sf"/>
</dbReference>
<dbReference type="EMBL" id="AP007255">
    <property type="protein sequence ID" value="BAE52340.1"/>
    <property type="molecule type" value="Genomic_DNA"/>
</dbReference>
<comment type="catalytic activity">
    <reaction evidence="1">
        <text>ATP + protein L-histidine = ADP + protein N-phospho-L-histidine.</text>
        <dbReference type="EC" id="2.7.13.3"/>
    </reaction>
</comment>
<dbReference type="PROSITE" id="PS50113">
    <property type="entry name" value="PAC"/>
    <property type="match status" value="2"/>
</dbReference>
<evidence type="ECO:0000256" key="6">
    <source>
        <dbReference type="SAM" id="Coils"/>
    </source>
</evidence>
<evidence type="ECO:0000259" key="8">
    <source>
        <dbReference type="PROSITE" id="PS50112"/>
    </source>
</evidence>
<sequence>MPWQVGYYAFRWQVRGGCGARRREGRNPSDVHRDQVHRASVMSERRRILILIAVVQTVGLAALLMLPPGPPAWAVAGLGVALTLVLVARCGRAEGAALQALRAEIGPLRKERDRLSLLSEVVKESSERYREYSEAAADWFWESDAEQRFTFFSSSFETVMNIMSDDLLGKRSWDIVSERMEIDSDQWQAHIADLTAQRPFRDFKYWLEDGNGRARWIKVNGLPRFDDDGVFIGYRGTGSDITAAVENAHRMHMLNRAVEQSPVSIVITDLNAEIQYVNSSFLRITGYSMDEVIGRNPRILRSDTTPPETFQNMWAALSAGEKWEGELINRRKSGELYWEQATIQPIQNIEGVITNYLAVKSDITEQKKAAAKLAELVEELRRSNEELEQFAYVASHDLRQPLRMISAYLALLEKKLSASFDQDARDFFGFAIDGARRLDRMIVDLLEYSRIGRITAPMEPVSLGEVVSNALRYLEVAVAESGSEVVVPDGLPTISGDGGELVRLFQNLIANAIKYMPEGRQPRIEVLCRAQGAEWVVGVKDNGIGIPPDDLKRVFGIFQRLVAREQFEGTGIGLAVCRKIAEHHGGRIWVESEMGVGSTFLVAFPKA</sequence>
<dbReference type="Pfam" id="PF13426">
    <property type="entry name" value="PAS_9"/>
    <property type="match status" value="2"/>
</dbReference>
<dbReference type="InterPro" id="IPR000700">
    <property type="entry name" value="PAS-assoc_C"/>
</dbReference>
<keyword evidence="6" id="KW-0175">Coiled coil</keyword>
<dbReference type="Gene3D" id="1.10.287.130">
    <property type="match status" value="1"/>
</dbReference>
<feature type="domain" description="PAS" evidence="8">
    <location>
        <begin position="250"/>
        <end position="296"/>
    </location>
</feature>
<dbReference type="AlphaFoldDB" id="Q2W1D5"/>
<accession>Q2W1D5</accession>
<feature type="coiled-coil region" evidence="6">
    <location>
        <begin position="363"/>
        <end position="390"/>
    </location>
</feature>
<dbReference type="InterPro" id="IPR005467">
    <property type="entry name" value="His_kinase_dom"/>
</dbReference>
<dbReference type="STRING" id="342108.amb3536"/>
<protein>
    <recommendedName>
        <fullName evidence="2">histidine kinase</fullName>
        <ecNumber evidence="2">2.7.13.3</ecNumber>
    </recommendedName>
</protein>
<dbReference type="Pfam" id="PF00512">
    <property type="entry name" value="HisKA"/>
    <property type="match status" value="1"/>
</dbReference>
<dbReference type="PANTHER" id="PTHR43304">
    <property type="entry name" value="PHYTOCHROME-LIKE PROTEIN CPH1"/>
    <property type="match status" value="1"/>
</dbReference>
<dbReference type="InterPro" id="IPR000014">
    <property type="entry name" value="PAS"/>
</dbReference>
<dbReference type="InterPro" id="IPR004358">
    <property type="entry name" value="Sig_transdc_His_kin-like_C"/>
</dbReference>
<dbReference type="CDD" id="cd00082">
    <property type="entry name" value="HisKA"/>
    <property type="match status" value="1"/>
</dbReference>
<dbReference type="InterPro" id="IPR001610">
    <property type="entry name" value="PAC"/>
</dbReference>
<name>Q2W1D5_PARM1</name>
<dbReference type="FunFam" id="3.30.565.10:FF:000006">
    <property type="entry name" value="Sensor histidine kinase WalK"/>
    <property type="match status" value="1"/>
</dbReference>
<dbReference type="PROSITE" id="PS50109">
    <property type="entry name" value="HIS_KIN"/>
    <property type="match status" value="1"/>
</dbReference>
<evidence type="ECO:0000259" key="7">
    <source>
        <dbReference type="PROSITE" id="PS50109"/>
    </source>
</evidence>
<dbReference type="SMART" id="SM00091">
    <property type="entry name" value="PAS"/>
    <property type="match status" value="2"/>
</dbReference>
<evidence type="ECO:0000259" key="9">
    <source>
        <dbReference type="PROSITE" id="PS50113"/>
    </source>
</evidence>
<dbReference type="SUPFAM" id="SSF55874">
    <property type="entry name" value="ATPase domain of HSP90 chaperone/DNA topoisomerase II/histidine kinase"/>
    <property type="match status" value="1"/>
</dbReference>
<keyword evidence="3" id="KW-0597">Phosphoprotein</keyword>
<dbReference type="Proteomes" id="UP000007058">
    <property type="component" value="Chromosome"/>
</dbReference>